<comment type="function">
    <text evidence="5">Chaperone involved in the maturation of iron-sulfur cluster-containing proteins. Has a low intrinsic ATPase activity which is markedly stimulated by HscB.</text>
</comment>
<dbReference type="GO" id="GO:0005524">
    <property type="term" value="F:ATP binding"/>
    <property type="evidence" value="ECO:0007669"/>
    <property type="project" value="UniProtKB-KW"/>
</dbReference>
<organism evidence="8 9">
    <name type="scientific">Psychrobacter pasteurii</name>
    <dbReference type="NCBI Taxonomy" id="1945520"/>
    <lineage>
        <taxon>Bacteria</taxon>
        <taxon>Pseudomonadati</taxon>
        <taxon>Pseudomonadota</taxon>
        <taxon>Gammaproteobacteria</taxon>
        <taxon>Moraxellales</taxon>
        <taxon>Moraxellaceae</taxon>
        <taxon>Psychrobacter</taxon>
    </lineage>
</organism>
<dbReference type="RefSeq" id="WP_077449279.1">
    <property type="nucleotide sequence ID" value="NZ_FUGD01000110.1"/>
</dbReference>
<sequence>MSLLQIAEPNQSANPHEHKYALGIDLGTTRSMVAVVRSGKAALLETSLSDETTNTSKDTLLPSVVYYGNKEGVTTPVVGSEALAYFETDPANTIISAKRFMGRSVQDIKFSHPYELKSSTSNVEAMPSFVTAQGEISPVAVSAEILKTLEQRAQSALPNASIAGAVITVPAYFDEAQRQATKDAAKLAGLNVLRLLNEPTAAAVAYGLDRNKSDSEKQEHIYLIYDLGGGTFDVSLLKMTEGVFEVLATGGNSALGGDDMDRQIMGWLLKQADLTPKQLTAQQRTHIARQAEAYKQALTHEDSISVSLDVAGTQWQGTLTAEDLVQIVEPITRRTISTCEQVMRDANIDLSQLDEIIMVGGSTRMPVIQQAVAEHFNKQPLSHLNPDEVVALGAAQVAEQLIKKDKSNNVLLLDVTPLSLGLETMGGLVEVVIPRNTPIPVAKKQTFTTYQDGQTGMIIHVVQGERDTVENCRSLGRFELYGIPPMKAGLARIEVTFDIDANGQLSVSAFEATSGVKSDIKITPSYGLSDEQQEQLLRAGFENAAQDKLARSLIEAKVEAEREVLALQSALQEFNSLLSEEEVSNLQQAMQQLGEALEQDISSDDQAVLQAIKADVENKQAKLKPLSDAFAARIMDQSVQQSLAGTSTETWSE</sequence>
<dbReference type="Gene3D" id="2.60.34.10">
    <property type="entry name" value="Substrate Binding Domain Of DNAk, Chain A, domain 1"/>
    <property type="match status" value="1"/>
</dbReference>
<comment type="similarity">
    <text evidence="1 5 6">Belongs to the heat shock protein 70 family.</text>
</comment>
<keyword evidence="7" id="KW-0175">Coiled coil</keyword>
<evidence type="ECO:0000313" key="9">
    <source>
        <dbReference type="Proteomes" id="UP000188169"/>
    </source>
</evidence>
<dbReference type="Proteomes" id="UP000188169">
    <property type="component" value="Unassembled WGS sequence"/>
</dbReference>
<evidence type="ECO:0000313" key="8">
    <source>
        <dbReference type="EMBL" id="SJM37906.1"/>
    </source>
</evidence>
<evidence type="ECO:0000256" key="1">
    <source>
        <dbReference type="ARBA" id="ARBA00007381"/>
    </source>
</evidence>
<feature type="coiled-coil region" evidence="7">
    <location>
        <begin position="550"/>
        <end position="577"/>
    </location>
</feature>
<accession>A0A1R4EHD6</accession>
<dbReference type="InterPro" id="IPR013126">
    <property type="entry name" value="Hsp_70_fam"/>
</dbReference>
<dbReference type="GO" id="GO:0051082">
    <property type="term" value="F:unfolded protein binding"/>
    <property type="evidence" value="ECO:0007669"/>
    <property type="project" value="InterPro"/>
</dbReference>
<dbReference type="Pfam" id="PF00012">
    <property type="entry name" value="HSP70"/>
    <property type="match status" value="1"/>
</dbReference>
<reference evidence="9" key="1">
    <citation type="submission" date="2017-02" db="EMBL/GenBank/DDBJ databases">
        <authorList>
            <person name="Mornico D."/>
        </authorList>
    </citation>
    <scope>NUCLEOTIDE SEQUENCE [LARGE SCALE GENOMIC DNA]</scope>
</reference>
<protein>
    <recommendedName>
        <fullName evidence="5">Chaperone protein HscA homolog</fullName>
    </recommendedName>
</protein>
<dbReference type="SUPFAM" id="SSF100920">
    <property type="entry name" value="Heat shock protein 70kD (HSP70), peptide-binding domain"/>
    <property type="match status" value="1"/>
</dbReference>
<dbReference type="STRING" id="1945520.A1019T_01891"/>
<dbReference type="HAMAP" id="MF_00679">
    <property type="entry name" value="HscA"/>
    <property type="match status" value="1"/>
</dbReference>
<evidence type="ECO:0000256" key="6">
    <source>
        <dbReference type="RuleBase" id="RU003322"/>
    </source>
</evidence>
<keyword evidence="9" id="KW-1185">Reference proteome</keyword>
<dbReference type="Gene3D" id="3.30.420.40">
    <property type="match status" value="2"/>
</dbReference>
<dbReference type="NCBIfam" id="TIGR01991">
    <property type="entry name" value="HscA"/>
    <property type="match status" value="1"/>
</dbReference>
<dbReference type="PROSITE" id="PS00329">
    <property type="entry name" value="HSP70_2"/>
    <property type="match status" value="1"/>
</dbReference>
<dbReference type="Gene3D" id="3.90.640.10">
    <property type="entry name" value="Actin, Chain A, domain 4"/>
    <property type="match status" value="1"/>
</dbReference>
<evidence type="ECO:0000256" key="3">
    <source>
        <dbReference type="ARBA" id="ARBA00022840"/>
    </source>
</evidence>
<keyword evidence="2 5" id="KW-0547">Nucleotide-binding</keyword>
<dbReference type="NCBIfam" id="NF003520">
    <property type="entry name" value="PRK05183.1"/>
    <property type="match status" value="1"/>
</dbReference>
<dbReference type="InterPro" id="IPR029048">
    <property type="entry name" value="HSP70_C_sf"/>
</dbReference>
<dbReference type="Gene3D" id="1.20.1270.10">
    <property type="match status" value="1"/>
</dbReference>
<dbReference type="InterPro" id="IPR010236">
    <property type="entry name" value="ISC_FeS_clus_asmbl_HscA"/>
</dbReference>
<dbReference type="AlphaFoldDB" id="A0A1R4EHD6"/>
<evidence type="ECO:0000256" key="7">
    <source>
        <dbReference type="SAM" id="Coils"/>
    </source>
</evidence>
<dbReference type="GO" id="GO:0016887">
    <property type="term" value="F:ATP hydrolysis activity"/>
    <property type="evidence" value="ECO:0007669"/>
    <property type="project" value="UniProtKB-UniRule"/>
</dbReference>
<dbReference type="InterPro" id="IPR029047">
    <property type="entry name" value="HSP70_peptide-bd_sf"/>
</dbReference>
<evidence type="ECO:0000256" key="2">
    <source>
        <dbReference type="ARBA" id="ARBA00022741"/>
    </source>
</evidence>
<evidence type="ECO:0000256" key="5">
    <source>
        <dbReference type="HAMAP-Rule" id="MF_00679"/>
    </source>
</evidence>
<dbReference type="PANTHER" id="PTHR19375">
    <property type="entry name" value="HEAT SHOCK PROTEIN 70KDA"/>
    <property type="match status" value="1"/>
</dbReference>
<dbReference type="PRINTS" id="PR00301">
    <property type="entry name" value="HEATSHOCK70"/>
</dbReference>
<dbReference type="GO" id="GO:0140662">
    <property type="term" value="F:ATP-dependent protein folding chaperone"/>
    <property type="evidence" value="ECO:0007669"/>
    <property type="project" value="InterPro"/>
</dbReference>
<dbReference type="SUPFAM" id="SSF100934">
    <property type="entry name" value="Heat shock protein 70kD (HSP70), C-terminal subdomain"/>
    <property type="match status" value="1"/>
</dbReference>
<keyword evidence="3 5" id="KW-0067">ATP-binding</keyword>
<dbReference type="EMBL" id="FUGD01000110">
    <property type="protein sequence ID" value="SJM37906.1"/>
    <property type="molecule type" value="Genomic_DNA"/>
</dbReference>
<evidence type="ECO:0000256" key="4">
    <source>
        <dbReference type="ARBA" id="ARBA00023186"/>
    </source>
</evidence>
<dbReference type="PROSITE" id="PS00297">
    <property type="entry name" value="HSP70_1"/>
    <property type="match status" value="1"/>
</dbReference>
<dbReference type="Gene3D" id="3.30.30.30">
    <property type="match status" value="1"/>
</dbReference>
<dbReference type="InterPro" id="IPR018181">
    <property type="entry name" value="Heat_shock_70_CS"/>
</dbReference>
<dbReference type="OrthoDB" id="9766019at2"/>
<dbReference type="GO" id="GO:0016226">
    <property type="term" value="P:iron-sulfur cluster assembly"/>
    <property type="evidence" value="ECO:0007669"/>
    <property type="project" value="InterPro"/>
</dbReference>
<proteinExistence type="inferred from homology"/>
<gene>
    <name evidence="5 8" type="primary">hscA</name>
    <name evidence="8" type="ORF">A1019T_01891</name>
</gene>
<dbReference type="PROSITE" id="PS01036">
    <property type="entry name" value="HSP70_3"/>
    <property type="match status" value="1"/>
</dbReference>
<keyword evidence="4 5" id="KW-0143">Chaperone</keyword>
<dbReference type="SUPFAM" id="SSF53067">
    <property type="entry name" value="Actin-like ATPase domain"/>
    <property type="match status" value="2"/>
</dbReference>
<dbReference type="InterPro" id="IPR043129">
    <property type="entry name" value="ATPase_NBD"/>
</dbReference>
<name>A0A1R4EHD6_9GAMM</name>